<dbReference type="Gene3D" id="2.20.25.80">
    <property type="entry name" value="WRKY domain"/>
    <property type="match status" value="1"/>
</dbReference>
<evidence type="ECO:0000256" key="1">
    <source>
        <dbReference type="ARBA" id="ARBA00004123"/>
    </source>
</evidence>
<accession>A0A811SS71</accession>
<comment type="subcellular location">
    <subcellularLocation>
        <location evidence="1">Nucleus</location>
    </subcellularLocation>
</comment>
<dbReference type="PANTHER" id="PTHR32096">
    <property type="entry name" value="WRKY TRANSCRIPTION FACTOR 30-RELATED-RELATED"/>
    <property type="match status" value="1"/>
</dbReference>
<keyword evidence="5" id="KW-0539">Nucleus</keyword>
<evidence type="ECO:0000256" key="5">
    <source>
        <dbReference type="ARBA" id="ARBA00023242"/>
    </source>
</evidence>
<dbReference type="SUPFAM" id="SSF118290">
    <property type="entry name" value="WRKY DNA-binding domain"/>
    <property type="match status" value="1"/>
</dbReference>
<sequence length="291" mass="31826">MAARVDLVDGNGCIPQVVTELCHIKELVRQQEVHLDGSAPDLCKHLASQMSSIADRSISMLSNASDDPIFKATMKRNKKRHELRVRKADLLAGDGHNWRKYGQKEILGAKHRRAYYRCTHWNSQGCKAVKQVQGTDEDPTFFNIVYIGEHTCVQGQRAAVAPGQAATDAQAPVYKYNANPGASSLLQSLSSSLTVEPEQQLQGWDAPAPFCFSSTPAMASGCLVLESSPFSAPSRSKNWGVSSATSDSNHVASFPPFEVAGDDAFFRFDEADDYGFLDDPDSTSDVFSFLE</sequence>
<dbReference type="InterPro" id="IPR044810">
    <property type="entry name" value="WRKY_plant"/>
</dbReference>
<keyword evidence="8" id="KW-1185">Reference proteome</keyword>
<dbReference type="GO" id="GO:0003700">
    <property type="term" value="F:DNA-binding transcription factor activity"/>
    <property type="evidence" value="ECO:0007669"/>
    <property type="project" value="InterPro"/>
</dbReference>
<dbReference type="Proteomes" id="UP000604825">
    <property type="component" value="Unassembled WGS sequence"/>
</dbReference>
<evidence type="ECO:0000256" key="2">
    <source>
        <dbReference type="ARBA" id="ARBA00023015"/>
    </source>
</evidence>
<keyword evidence="3" id="KW-0238">DNA-binding</keyword>
<comment type="caution">
    <text evidence="7">The sequence shown here is derived from an EMBL/GenBank/DDBJ whole genome shotgun (WGS) entry which is preliminary data.</text>
</comment>
<dbReference type="EMBL" id="CAJGYO010000891">
    <property type="protein sequence ID" value="CAD6344105.1"/>
    <property type="molecule type" value="Genomic_DNA"/>
</dbReference>
<dbReference type="GO" id="GO:0005634">
    <property type="term" value="C:nucleus"/>
    <property type="evidence" value="ECO:0007669"/>
    <property type="project" value="UniProtKB-SubCell"/>
</dbReference>
<dbReference type="InterPro" id="IPR003657">
    <property type="entry name" value="WRKY_dom"/>
</dbReference>
<evidence type="ECO:0000256" key="4">
    <source>
        <dbReference type="ARBA" id="ARBA00023163"/>
    </source>
</evidence>
<evidence type="ECO:0000256" key="3">
    <source>
        <dbReference type="ARBA" id="ARBA00023125"/>
    </source>
</evidence>
<evidence type="ECO:0000313" key="8">
    <source>
        <dbReference type="Proteomes" id="UP000604825"/>
    </source>
</evidence>
<organism evidence="7 8">
    <name type="scientific">Miscanthus lutarioriparius</name>
    <dbReference type="NCBI Taxonomy" id="422564"/>
    <lineage>
        <taxon>Eukaryota</taxon>
        <taxon>Viridiplantae</taxon>
        <taxon>Streptophyta</taxon>
        <taxon>Embryophyta</taxon>
        <taxon>Tracheophyta</taxon>
        <taxon>Spermatophyta</taxon>
        <taxon>Magnoliopsida</taxon>
        <taxon>Liliopsida</taxon>
        <taxon>Poales</taxon>
        <taxon>Poaceae</taxon>
        <taxon>PACMAD clade</taxon>
        <taxon>Panicoideae</taxon>
        <taxon>Andropogonodae</taxon>
        <taxon>Andropogoneae</taxon>
        <taxon>Saccharinae</taxon>
        <taxon>Miscanthus</taxon>
    </lineage>
</organism>
<feature type="domain" description="WRKY" evidence="6">
    <location>
        <begin position="87"/>
        <end position="150"/>
    </location>
</feature>
<dbReference type="SMART" id="SM00774">
    <property type="entry name" value="WRKY"/>
    <property type="match status" value="1"/>
</dbReference>
<dbReference type="Pfam" id="PF03106">
    <property type="entry name" value="WRKY"/>
    <property type="match status" value="1"/>
</dbReference>
<dbReference type="AlphaFoldDB" id="A0A811SS71"/>
<dbReference type="InterPro" id="IPR036576">
    <property type="entry name" value="WRKY_dom_sf"/>
</dbReference>
<evidence type="ECO:0000313" key="7">
    <source>
        <dbReference type="EMBL" id="CAD6344105.1"/>
    </source>
</evidence>
<name>A0A811SS71_9POAL</name>
<gene>
    <name evidence="7" type="ORF">NCGR_LOCUS68203</name>
</gene>
<dbReference type="PANTHER" id="PTHR32096:SF143">
    <property type="entry name" value="OS09G0334500 PROTEIN"/>
    <property type="match status" value="1"/>
</dbReference>
<dbReference type="GO" id="GO:0000976">
    <property type="term" value="F:transcription cis-regulatory region binding"/>
    <property type="evidence" value="ECO:0007669"/>
    <property type="project" value="TreeGrafter"/>
</dbReference>
<dbReference type="PROSITE" id="PS50811">
    <property type="entry name" value="WRKY"/>
    <property type="match status" value="1"/>
</dbReference>
<protein>
    <recommendedName>
        <fullName evidence="6">WRKY domain-containing protein</fullName>
    </recommendedName>
</protein>
<proteinExistence type="predicted"/>
<evidence type="ECO:0000259" key="6">
    <source>
        <dbReference type="PROSITE" id="PS50811"/>
    </source>
</evidence>
<reference evidence="7" key="1">
    <citation type="submission" date="2020-10" db="EMBL/GenBank/DDBJ databases">
        <authorList>
            <person name="Han B."/>
            <person name="Lu T."/>
            <person name="Zhao Q."/>
            <person name="Huang X."/>
            <person name="Zhao Y."/>
        </authorList>
    </citation>
    <scope>NUCLEOTIDE SEQUENCE</scope>
</reference>
<dbReference type="OrthoDB" id="1888929at2759"/>
<keyword evidence="4" id="KW-0804">Transcription</keyword>
<keyword evidence="2" id="KW-0805">Transcription regulation</keyword>